<evidence type="ECO:0000313" key="3">
    <source>
        <dbReference type="Proteomes" id="UP000287969"/>
    </source>
</evidence>
<dbReference type="PANTHER" id="PTHR36932">
    <property type="entry name" value="CAPSULAR POLYSACCHARIDE BIOSYNTHESIS PROTEIN"/>
    <property type="match status" value="1"/>
</dbReference>
<dbReference type="SUPFAM" id="SSF56801">
    <property type="entry name" value="Acetyl-CoA synthetase-like"/>
    <property type="match status" value="1"/>
</dbReference>
<dbReference type="AlphaFoldDB" id="A0A410QER4"/>
<dbReference type="InterPro" id="IPR042099">
    <property type="entry name" value="ANL_N_sf"/>
</dbReference>
<dbReference type="GO" id="GO:0016874">
    <property type="term" value="F:ligase activity"/>
    <property type="evidence" value="ECO:0007669"/>
    <property type="project" value="UniProtKB-KW"/>
</dbReference>
<dbReference type="RefSeq" id="WP_128752954.1">
    <property type="nucleotide sequence ID" value="NZ_CP035282.1"/>
</dbReference>
<keyword evidence="3" id="KW-1185">Reference proteome</keyword>
<dbReference type="KEGG" id="spoa:EQM13_13305"/>
<sequence length="434" mass="50640">MYYNHNKWDRNEIMDYSDKCFRNILKYAYRNSTFYRRYYASYGIKFEHLNTIDPKDIPYMDKEKVRNNFFDIPTLKIKKRYLNDALKRNELLLKVGNYYLVHTSGSTGRPCSFLYGKRALNKIESNFVRLSIGGKNSIRMTDFPIRTLYIASVGSGYACTALALEGIKKYKSRSVVVSALEPLEKWQRIVGDFKPNYIGGYPSCIKIAAHLQEEGKIKLRPKKIITGGEPLTKETSKYFSELFNADIIDYYGCTESIIIGAGASYYDGMYLFDDMNYIEVDKDNKLVITPFYNNTFPLIRYRLNDIVEDFNYDGEGVLPYTHINRIIGREEEVMWFKNSSGNFDFLHPLFLDDIDVKGIKYYQFIQKSDTFFSLKCVKFSNSDEEELIKNLKGLLDNFLKKKNMENVKYDISFEKSLAINPHTGKTTMVIKKLK</sequence>
<dbReference type="Pfam" id="PF00501">
    <property type="entry name" value="AMP-binding"/>
    <property type="match status" value="1"/>
</dbReference>
<dbReference type="EMBL" id="CP035282">
    <property type="protein sequence ID" value="QAT62471.1"/>
    <property type="molecule type" value="Genomic_DNA"/>
</dbReference>
<reference evidence="3" key="1">
    <citation type="submission" date="2019-01" db="EMBL/GenBank/DDBJ databases">
        <title>Draft genomes of a novel of Sporanaerobacter strains.</title>
        <authorList>
            <person name="Ma S."/>
        </authorList>
    </citation>
    <scope>NUCLEOTIDE SEQUENCE [LARGE SCALE GENOMIC DNA]</scope>
    <source>
        <strain evidence="3">NJN-17</strain>
    </source>
</reference>
<dbReference type="Proteomes" id="UP000287969">
    <property type="component" value="Chromosome"/>
</dbReference>
<organism evidence="2 3">
    <name type="scientific">Acidilutibacter cellobiosedens</name>
    <dbReference type="NCBI Taxonomy" id="2507161"/>
    <lineage>
        <taxon>Bacteria</taxon>
        <taxon>Bacillati</taxon>
        <taxon>Bacillota</taxon>
        <taxon>Tissierellia</taxon>
        <taxon>Tissierellales</taxon>
        <taxon>Acidilutibacteraceae</taxon>
        <taxon>Acidilutibacter</taxon>
    </lineage>
</organism>
<feature type="domain" description="AMP-dependent synthetase/ligase" evidence="1">
    <location>
        <begin position="98"/>
        <end position="260"/>
    </location>
</feature>
<dbReference type="InterPro" id="IPR053158">
    <property type="entry name" value="CapK_Type1_Caps_Biosynth"/>
</dbReference>
<accession>A0A410QER4</accession>
<dbReference type="PANTHER" id="PTHR36932:SF1">
    <property type="entry name" value="CAPSULAR POLYSACCHARIDE BIOSYNTHESIS PROTEIN"/>
    <property type="match status" value="1"/>
</dbReference>
<protein>
    <submittedName>
        <fullName evidence="2">Phenylacetate--CoA ligase family protein</fullName>
    </submittedName>
</protein>
<gene>
    <name evidence="2" type="ORF">EQM13_13305</name>
</gene>
<dbReference type="InterPro" id="IPR000873">
    <property type="entry name" value="AMP-dep_synth/lig_dom"/>
</dbReference>
<proteinExistence type="predicted"/>
<keyword evidence="2" id="KW-0436">Ligase</keyword>
<evidence type="ECO:0000313" key="2">
    <source>
        <dbReference type="EMBL" id="QAT62471.1"/>
    </source>
</evidence>
<name>A0A410QER4_9FIRM</name>
<dbReference type="Gene3D" id="3.40.50.12780">
    <property type="entry name" value="N-terminal domain of ligase-like"/>
    <property type="match status" value="1"/>
</dbReference>
<dbReference type="OrthoDB" id="580775at2"/>
<evidence type="ECO:0000259" key="1">
    <source>
        <dbReference type="Pfam" id="PF00501"/>
    </source>
</evidence>